<dbReference type="Proteomes" id="UP001597106">
    <property type="component" value="Unassembled WGS sequence"/>
</dbReference>
<gene>
    <name evidence="1" type="ORF">ACFQ1T_11735</name>
</gene>
<reference evidence="2" key="1">
    <citation type="journal article" date="2019" name="Int. J. Syst. Evol. Microbiol.">
        <title>The Global Catalogue of Microorganisms (GCM) 10K type strain sequencing project: providing services to taxonomists for standard genome sequencing and annotation.</title>
        <authorList>
            <consortium name="The Broad Institute Genomics Platform"/>
            <consortium name="The Broad Institute Genome Sequencing Center for Infectious Disease"/>
            <person name="Wu L."/>
            <person name="Ma J."/>
        </authorList>
    </citation>
    <scope>NUCLEOTIDE SEQUENCE [LARGE SCALE GENOMIC DNA]</scope>
    <source>
        <strain evidence="2">CCUG 59685</strain>
    </source>
</reference>
<proteinExistence type="predicted"/>
<name>A0ABW3GIV9_9PROT</name>
<evidence type="ECO:0000313" key="2">
    <source>
        <dbReference type="Proteomes" id="UP001597106"/>
    </source>
</evidence>
<comment type="caution">
    <text evidence="1">The sequence shown here is derived from an EMBL/GenBank/DDBJ whole genome shotgun (WGS) entry which is preliminary data.</text>
</comment>
<accession>A0ABW3GIV9</accession>
<keyword evidence="2" id="KW-1185">Reference proteome</keyword>
<dbReference type="RefSeq" id="WP_379076831.1">
    <property type="nucleotide sequence ID" value="NZ_JBHTJW010000002.1"/>
</dbReference>
<evidence type="ECO:0000313" key="1">
    <source>
        <dbReference type="EMBL" id="MFD0930445.1"/>
    </source>
</evidence>
<sequence length="119" mass="13334">MSFGLVIERREGTGNRISLEEWKALVSSRNDLQIRSAPYVAVNPSTQQQITLPVGEGDSEILIDGQWLPFLRFRRGALITEYDEEFETPSNPIRIAIAQIAKELGAVIGTDLGDDVFEW</sequence>
<organism evidence="1 2">
    <name type="scientific">Methylophilus glucosoxydans</name>
    <dbReference type="NCBI Taxonomy" id="752553"/>
    <lineage>
        <taxon>Bacteria</taxon>
        <taxon>Pseudomonadati</taxon>
        <taxon>Pseudomonadota</taxon>
        <taxon>Betaproteobacteria</taxon>
        <taxon>Nitrosomonadales</taxon>
        <taxon>Methylophilaceae</taxon>
        <taxon>Methylophilus</taxon>
    </lineage>
</organism>
<protein>
    <submittedName>
        <fullName evidence="1">Uncharacterized protein</fullName>
    </submittedName>
</protein>
<dbReference type="EMBL" id="JBHTJW010000002">
    <property type="protein sequence ID" value="MFD0930445.1"/>
    <property type="molecule type" value="Genomic_DNA"/>
</dbReference>